<evidence type="ECO:0000256" key="2">
    <source>
        <dbReference type="SAM" id="SignalP"/>
    </source>
</evidence>
<protein>
    <submittedName>
        <fullName evidence="4">Extensin-like</fullName>
    </submittedName>
</protein>
<reference evidence="4" key="1">
    <citation type="submission" date="2025-08" db="UniProtKB">
        <authorList>
            <consortium name="RefSeq"/>
        </authorList>
    </citation>
    <scope>IDENTIFICATION</scope>
    <source>
        <tissue evidence="4">Etiolated seedlings</tissue>
    </source>
</reference>
<feature type="signal peptide" evidence="2">
    <location>
        <begin position="1"/>
        <end position="18"/>
    </location>
</feature>
<dbReference type="PaxDb" id="3827-XP_004499927.1"/>
<accession>A0A1S3EJR6</accession>
<keyword evidence="3" id="KW-1185">Reference proteome</keyword>
<feature type="non-terminal residue" evidence="4">
    <location>
        <position position="138"/>
    </location>
</feature>
<dbReference type="RefSeq" id="XP_012575191.1">
    <property type="nucleotide sequence ID" value="XM_012719737.1"/>
</dbReference>
<dbReference type="Proteomes" id="UP000087171">
    <property type="component" value="Unplaced"/>
</dbReference>
<evidence type="ECO:0000313" key="4">
    <source>
        <dbReference type="RefSeq" id="XP_012575191.1"/>
    </source>
</evidence>
<feature type="chain" id="PRO_5010248088" evidence="2">
    <location>
        <begin position="19"/>
        <end position="138"/>
    </location>
</feature>
<gene>
    <name evidence="4" type="primary">LOC105852904</name>
</gene>
<evidence type="ECO:0000313" key="3">
    <source>
        <dbReference type="Proteomes" id="UP000087171"/>
    </source>
</evidence>
<proteinExistence type="predicted"/>
<evidence type="ECO:0000256" key="1">
    <source>
        <dbReference type="SAM" id="MobiDB-lite"/>
    </source>
</evidence>
<feature type="region of interest" description="Disordered" evidence="1">
    <location>
        <begin position="111"/>
        <end position="138"/>
    </location>
</feature>
<feature type="compositionally biased region" description="Low complexity" evidence="1">
    <location>
        <begin position="124"/>
        <end position="138"/>
    </location>
</feature>
<keyword evidence="2" id="KW-0732">Signal</keyword>
<sequence length="138" mass="15011">MAVFSHLLIAMLLCKTEYQDDKLVSDSVTYYESLPDPLSATIPLDLPKSISPSLLPLEPITYAPPEIPPVAPPIVPLETPLVDPPTVQPLQTYRRRQPPSVVHVPTPVLDTEVIPDAPSPPPSSLSDPTLDIPIAIRK</sequence>
<dbReference type="AlphaFoldDB" id="A0A1S3EJR6"/>
<name>A0A1S3EJR6_CICAR</name>
<organism evidence="3 4">
    <name type="scientific">Cicer arietinum</name>
    <name type="common">Chickpea</name>
    <name type="synonym">Garbanzo</name>
    <dbReference type="NCBI Taxonomy" id="3827"/>
    <lineage>
        <taxon>Eukaryota</taxon>
        <taxon>Viridiplantae</taxon>
        <taxon>Streptophyta</taxon>
        <taxon>Embryophyta</taxon>
        <taxon>Tracheophyta</taxon>
        <taxon>Spermatophyta</taxon>
        <taxon>Magnoliopsida</taxon>
        <taxon>eudicotyledons</taxon>
        <taxon>Gunneridae</taxon>
        <taxon>Pentapetalae</taxon>
        <taxon>rosids</taxon>
        <taxon>fabids</taxon>
        <taxon>Fabales</taxon>
        <taxon>Fabaceae</taxon>
        <taxon>Papilionoideae</taxon>
        <taxon>50 kb inversion clade</taxon>
        <taxon>NPAAA clade</taxon>
        <taxon>Hologalegina</taxon>
        <taxon>IRL clade</taxon>
        <taxon>Cicereae</taxon>
        <taxon>Cicer</taxon>
    </lineage>
</organism>